<sequence>MIIRRPVHINVTSAILLIVLNGVHYSNMAINHMEVSSKTENQKNATNVDFITNKQKSQQLSDISLCSIGVNCNELPAACITCQFNYSCIYGQMQSVTCDARPNVQCHGEREFKRSLLCRYCWQTESWEHSCVLKDNCNSINAYYFTNCSVWSDLLCLGNRKFQKRLRCNWTQGYKWSTALIISITLGGFGADRFYLGHWQEGIGKLFSFGGLGVWTLIDVTLISLHYLGPADGSLFI</sequence>
<feature type="non-terminal residue" evidence="11">
    <location>
        <position position="237"/>
    </location>
</feature>
<feature type="transmembrane region" description="Helical" evidence="8">
    <location>
        <begin position="206"/>
        <end position="228"/>
    </location>
</feature>
<dbReference type="OrthoDB" id="10257855at2759"/>
<evidence type="ECO:0000313" key="11">
    <source>
        <dbReference type="EMBL" id="KAJ6640239.1"/>
    </source>
</evidence>
<comment type="similarity">
    <text evidence="2">Belongs to the TM2 family.</text>
</comment>
<feature type="signal peptide" evidence="9">
    <location>
        <begin position="1"/>
        <end position="25"/>
    </location>
</feature>
<dbReference type="InterPro" id="IPR007829">
    <property type="entry name" value="TM2"/>
</dbReference>
<dbReference type="Proteomes" id="UP001151699">
    <property type="component" value="Chromosome X"/>
</dbReference>
<keyword evidence="5 8" id="KW-1133">Transmembrane helix</keyword>
<name>A0A9Q0MZX5_9DIPT</name>
<accession>A0A9Q0MZX5</accession>
<evidence type="ECO:0000256" key="4">
    <source>
        <dbReference type="ARBA" id="ARBA00022729"/>
    </source>
</evidence>
<evidence type="ECO:0000259" key="10">
    <source>
        <dbReference type="Pfam" id="PF05154"/>
    </source>
</evidence>
<evidence type="ECO:0000256" key="3">
    <source>
        <dbReference type="ARBA" id="ARBA00022692"/>
    </source>
</evidence>
<evidence type="ECO:0000256" key="5">
    <source>
        <dbReference type="ARBA" id="ARBA00022989"/>
    </source>
</evidence>
<evidence type="ECO:0000256" key="1">
    <source>
        <dbReference type="ARBA" id="ARBA00004141"/>
    </source>
</evidence>
<comment type="caution">
    <text evidence="11">The sequence shown here is derived from an EMBL/GenBank/DDBJ whole genome shotgun (WGS) entry which is preliminary data.</text>
</comment>
<keyword evidence="7" id="KW-0325">Glycoprotein</keyword>
<proteinExistence type="inferred from homology"/>
<reference evidence="11" key="1">
    <citation type="submission" date="2022-07" db="EMBL/GenBank/DDBJ databases">
        <authorList>
            <person name="Trinca V."/>
            <person name="Uliana J.V.C."/>
            <person name="Torres T.T."/>
            <person name="Ward R.J."/>
            <person name="Monesi N."/>
        </authorList>
    </citation>
    <scope>NUCLEOTIDE SEQUENCE</scope>
    <source>
        <strain evidence="11">HSMRA1968</strain>
        <tissue evidence="11">Whole embryos</tissue>
    </source>
</reference>
<evidence type="ECO:0000256" key="2">
    <source>
        <dbReference type="ARBA" id="ARBA00008284"/>
    </source>
</evidence>
<evidence type="ECO:0000256" key="7">
    <source>
        <dbReference type="ARBA" id="ARBA00023180"/>
    </source>
</evidence>
<dbReference type="PANTHER" id="PTHR21016:SF7">
    <property type="entry name" value="TM2 DOMAIN-CONTAINING PROTEIN 3"/>
    <property type="match status" value="1"/>
</dbReference>
<organism evidence="11 12">
    <name type="scientific">Pseudolycoriella hygida</name>
    <dbReference type="NCBI Taxonomy" id="35572"/>
    <lineage>
        <taxon>Eukaryota</taxon>
        <taxon>Metazoa</taxon>
        <taxon>Ecdysozoa</taxon>
        <taxon>Arthropoda</taxon>
        <taxon>Hexapoda</taxon>
        <taxon>Insecta</taxon>
        <taxon>Pterygota</taxon>
        <taxon>Neoptera</taxon>
        <taxon>Endopterygota</taxon>
        <taxon>Diptera</taxon>
        <taxon>Nematocera</taxon>
        <taxon>Sciaroidea</taxon>
        <taxon>Sciaridae</taxon>
        <taxon>Pseudolycoriella</taxon>
    </lineage>
</organism>
<protein>
    <submittedName>
        <fullName evidence="11">TM2 domain-containing protein almondex</fullName>
    </submittedName>
</protein>
<dbReference type="EMBL" id="WJQU01000003">
    <property type="protein sequence ID" value="KAJ6640239.1"/>
    <property type="molecule type" value="Genomic_DNA"/>
</dbReference>
<evidence type="ECO:0000256" key="6">
    <source>
        <dbReference type="ARBA" id="ARBA00023136"/>
    </source>
</evidence>
<dbReference type="AlphaFoldDB" id="A0A9Q0MZX5"/>
<evidence type="ECO:0000256" key="9">
    <source>
        <dbReference type="SAM" id="SignalP"/>
    </source>
</evidence>
<dbReference type="Pfam" id="PF05154">
    <property type="entry name" value="TM2"/>
    <property type="match status" value="1"/>
</dbReference>
<evidence type="ECO:0000256" key="8">
    <source>
        <dbReference type="SAM" id="Phobius"/>
    </source>
</evidence>
<feature type="chain" id="PRO_5040455901" evidence="9">
    <location>
        <begin position="26"/>
        <end position="237"/>
    </location>
</feature>
<keyword evidence="6 8" id="KW-0472">Membrane</keyword>
<keyword evidence="12" id="KW-1185">Reference proteome</keyword>
<feature type="transmembrane region" description="Helical" evidence="8">
    <location>
        <begin position="174"/>
        <end position="194"/>
    </location>
</feature>
<evidence type="ECO:0000313" key="12">
    <source>
        <dbReference type="Proteomes" id="UP001151699"/>
    </source>
</evidence>
<keyword evidence="4 9" id="KW-0732">Signal</keyword>
<dbReference type="InterPro" id="IPR050932">
    <property type="entry name" value="TM2D1-3-like"/>
</dbReference>
<dbReference type="PANTHER" id="PTHR21016">
    <property type="entry name" value="BETA-AMYLOID BINDING PROTEIN-RELATED"/>
    <property type="match status" value="1"/>
</dbReference>
<feature type="domain" description="TM2" evidence="10">
    <location>
        <begin position="173"/>
        <end position="220"/>
    </location>
</feature>
<gene>
    <name evidence="11" type="primary">amx</name>
    <name evidence="11" type="ORF">Bhyg_12989</name>
</gene>
<keyword evidence="3 8" id="KW-0812">Transmembrane</keyword>
<comment type="subcellular location">
    <subcellularLocation>
        <location evidence="1">Membrane</location>
        <topology evidence="1">Multi-pass membrane protein</topology>
    </subcellularLocation>
</comment>
<dbReference type="GO" id="GO:0016020">
    <property type="term" value="C:membrane"/>
    <property type="evidence" value="ECO:0007669"/>
    <property type="project" value="UniProtKB-SubCell"/>
</dbReference>